<keyword evidence="1" id="KW-1133">Transmembrane helix</keyword>
<dbReference type="EMBL" id="CP033970">
    <property type="protein sequence ID" value="AZG16325.1"/>
    <property type="molecule type" value="Genomic_DNA"/>
</dbReference>
<accession>A0A3G8H825</accession>
<evidence type="ECO:0000256" key="1">
    <source>
        <dbReference type="SAM" id="Phobius"/>
    </source>
</evidence>
<protein>
    <submittedName>
        <fullName evidence="2">Uncharacterized protein</fullName>
    </submittedName>
</protein>
<evidence type="ECO:0000313" key="3">
    <source>
        <dbReference type="Proteomes" id="UP000270411"/>
    </source>
</evidence>
<name>A0A3G8H825_9BURK</name>
<dbReference type="AlphaFoldDB" id="A0A3G8H825"/>
<sequence length="90" mass="10041">MRKSGFLLMVGAMWLAVIGIFWSDPSGQTPDKLNLFRFALHGLEVQLFRTGGDPPRYLVNVLARDWLLGCLLLFAAGAALVLVARRRQQV</sequence>
<organism evidence="2 3">
    <name type="scientific">Cupriavidus pauculus</name>
    <dbReference type="NCBI Taxonomy" id="82633"/>
    <lineage>
        <taxon>Bacteria</taxon>
        <taxon>Pseudomonadati</taxon>
        <taxon>Pseudomonadota</taxon>
        <taxon>Betaproteobacteria</taxon>
        <taxon>Burkholderiales</taxon>
        <taxon>Burkholderiaceae</taxon>
        <taxon>Cupriavidus</taxon>
    </lineage>
</organism>
<gene>
    <name evidence="2" type="ORF">EHF44_23315</name>
</gene>
<dbReference type="KEGG" id="cpau:EHF44_23315"/>
<dbReference type="OrthoDB" id="8966444at2"/>
<dbReference type="RefSeq" id="WP_124686055.1">
    <property type="nucleotide sequence ID" value="NZ_CP033970.1"/>
</dbReference>
<proteinExistence type="predicted"/>
<dbReference type="Proteomes" id="UP000270411">
    <property type="component" value="Chromosome 2"/>
</dbReference>
<keyword evidence="1" id="KW-0812">Transmembrane</keyword>
<keyword evidence="1" id="KW-0472">Membrane</keyword>
<feature type="transmembrane region" description="Helical" evidence="1">
    <location>
        <begin position="66"/>
        <end position="84"/>
    </location>
</feature>
<evidence type="ECO:0000313" key="2">
    <source>
        <dbReference type="EMBL" id="AZG16325.1"/>
    </source>
</evidence>
<feature type="transmembrane region" description="Helical" evidence="1">
    <location>
        <begin position="5"/>
        <end position="23"/>
    </location>
</feature>
<reference evidence="3" key="1">
    <citation type="submission" date="2018-11" db="EMBL/GenBank/DDBJ databases">
        <title>FDA dAtabase for Regulatory Grade micrObial Sequences (FDA-ARGOS): Supporting development and validation of Infectious Disease Dx tests.</title>
        <authorList>
            <person name="Goldberg B."/>
            <person name="Campos J."/>
            <person name="Tallon L."/>
            <person name="Sadzewicz L."/>
            <person name="Zhao X."/>
            <person name="Vavikolanu K."/>
            <person name="Mehta A."/>
            <person name="Aluvathingal J."/>
            <person name="Nadendla S."/>
            <person name="Geyer C."/>
            <person name="Nandy P."/>
            <person name="Yan Y."/>
            <person name="Sichtig H."/>
        </authorList>
    </citation>
    <scope>NUCLEOTIDE SEQUENCE [LARGE SCALE GENOMIC DNA]</scope>
    <source>
        <strain evidence="3">FDAARGOS_614</strain>
    </source>
</reference>